<evidence type="ECO:0000313" key="2">
    <source>
        <dbReference type="Proteomes" id="UP000004277"/>
    </source>
</evidence>
<organism evidence="1 2">
    <name type="scientific">Imbroritus primus</name>
    <dbReference type="NCBI Taxonomy" id="3058603"/>
    <lineage>
        <taxon>Bacteria</taxon>
        <taxon>Pseudomonadati</taxon>
        <taxon>Pseudomonadota</taxon>
        <taxon>Betaproteobacteria</taxon>
        <taxon>Burkholderiales</taxon>
        <taxon>Burkholderiaceae</taxon>
        <taxon>Imbroritus</taxon>
    </lineage>
</organism>
<dbReference type="Proteomes" id="UP000004277">
    <property type="component" value="Unassembled WGS sequence"/>
</dbReference>
<name>A0ACD3SRJ7_9BURK</name>
<accession>A0ACD3SRJ7</accession>
<keyword evidence="2" id="KW-1185">Reference proteome</keyword>
<protein>
    <submittedName>
        <fullName evidence="1">Uncharacterized protein</fullName>
    </submittedName>
</protein>
<sequence length="177" mass="20622">MQKHHFSSYRRTAVIAALAASLAGCAWMVPREERAQALLGGTEADVRAAQGSPAEIYRLKNGHTRWLYPTQPFGQFTYAAEFDSNGKLISFRQVLRTLEFARAEIGKWTRQDVLEQFGRPLETAYFPLMQRETWSYRFKHEDVWPSLYHFYFDPTGVLRLTQVSPDPMYEPRERPGW</sequence>
<reference evidence="1" key="1">
    <citation type="submission" date="2019-05" db="EMBL/GenBank/DDBJ databases">
        <title>Revised genome assembly of Burkholderiaceae (previously Ralstonia) sp. PBA.</title>
        <authorList>
            <person name="Gan H.M."/>
        </authorList>
    </citation>
    <scope>NUCLEOTIDE SEQUENCE</scope>
    <source>
        <strain evidence="1">PBA</strain>
    </source>
</reference>
<dbReference type="EMBL" id="AKCV02000015">
    <property type="protein sequence ID" value="TMS58909.1"/>
    <property type="molecule type" value="Genomic_DNA"/>
</dbReference>
<proteinExistence type="predicted"/>
<evidence type="ECO:0000313" key="1">
    <source>
        <dbReference type="EMBL" id="TMS58909.1"/>
    </source>
</evidence>
<comment type="caution">
    <text evidence="1">The sequence shown here is derived from an EMBL/GenBank/DDBJ whole genome shotgun (WGS) entry which is preliminary data.</text>
</comment>
<gene>
    <name evidence="1" type="ORF">MW7_005405</name>
</gene>